<sequence length="261" mass="29690">MDRHVWKGVALSLLSLCLSASEGIAGGHDKKACGPKHYKLKDHDKCCSKKICGPKCYKSPKHRVSACYEWKLCETEQTVFTVEYKEIKKKVKRPVIKEKVRDVSCKTCKPFAFTTMRECPTPCYKQETHNDMIEICHHVIDECGCSQSYTEMVPRVVTCLVKEMVPILVPTLEWTLIEVEDVHQEKYLYQDWEEVEVTMLVPVKTPKVIVSKVWKKCPVEAPCQECAACEAEAPCEECGVEAGQALDFEPIEELSMPVIVK</sequence>
<name>A0A518B4Y4_9BACT</name>
<gene>
    <name evidence="1" type="ORF">Pan216_29000</name>
</gene>
<proteinExistence type="predicted"/>
<dbReference type="Proteomes" id="UP000317093">
    <property type="component" value="Chromosome"/>
</dbReference>
<dbReference type="KEGG" id="knv:Pan216_29000"/>
<protein>
    <submittedName>
        <fullName evidence="1">Uncharacterized protein</fullName>
    </submittedName>
</protein>
<keyword evidence="2" id="KW-1185">Reference proteome</keyword>
<organism evidence="1 2">
    <name type="scientific">Kolteria novifilia</name>
    <dbReference type="NCBI Taxonomy" id="2527975"/>
    <lineage>
        <taxon>Bacteria</taxon>
        <taxon>Pseudomonadati</taxon>
        <taxon>Planctomycetota</taxon>
        <taxon>Planctomycetia</taxon>
        <taxon>Kolteriales</taxon>
        <taxon>Kolteriaceae</taxon>
        <taxon>Kolteria</taxon>
    </lineage>
</organism>
<reference evidence="1 2" key="1">
    <citation type="submission" date="2019-02" db="EMBL/GenBank/DDBJ databases">
        <title>Deep-cultivation of Planctomycetes and their phenomic and genomic characterization uncovers novel biology.</title>
        <authorList>
            <person name="Wiegand S."/>
            <person name="Jogler M."/>
            <person name="Boedeker C."/>
            <person name="Pinto D."/>
            <person name="Vollmers J."/>
            <person name="Rivas-Marin E."/>
            <person name="Kohn T."/>
            <person name="Peeters S.H."/>
            <person name="Heuer A."/>
            <person name="Rast P."/>
            <person name="Oberbeckmann S."/>
            <person name="Bunk B."/>
            <person name="Jeske O."/>
            <person name="Meyerdierks A."/>
            <person name="Storesund J.E."/>
            <person name="Kallscheuer N."/>
            <person name="Luecker S."/>
            <person name="Lage O.M."/>
            <person name="Pohl T."/>
            <person name="Merkel B.J."/>
            <person name="Hornburger P."/>
            <person name="Mueller R.-W."/>
            <person name="Bruemmer F."/>
            <person name="Labrenz M."/>
            <person name="Spormann A.M."/>
            <person name="Op den Camp H."/>
            <person name="Overmann J."/>
            <person name="Amann R."/>
            <person name="Jetten M.S.M."/>
            <person name="Mascher T."/>
            <person name="Medema M.H."/>
            <person name="Devos D.P."/>
            <person name="Kaster A.-K."/>
            <person name="Ovreas L."/>
            <person name="Rohde M."/>
            <person name="Galperin M.Y."/>
            <person name="Jogler C."/>
        </authorList>
    </citation>
    <scope>NUCLEOTIDE SEQUENCE [LARGE SCALE GENOMIC DNA]</scope>
    <source>
        <strain evidence="1 2">Pan216</strain>
    </source>
</reference>
<dbReference type="RefSeq" id="WP_145258545.1">
    <property type="nucleotide sequence ID" value="NZ_CP036279.1"/>
</dbReference>
<evidence type="ECO:0000313" key="1">
    <source>
        <dbReference type="EMBL" id="QDU62034.1"/>
    </source>
</evidence>
<dbReference type="EMBL" id="CP036279">
    <property type="protein sequence ID" value="QDU62034.1"/>
    <property type="molecule type" value="Genomic_DNA"/>
</dbReference>
<accession>A0A518B4Y4</accession>
<dbReference type="AlphaFoldDB" id="A0A518B4Y4"/>
<evidence type="ECO:0000313" key="2">
    <source>
        <dbReference type="Proteomes" id="UP000317093"/>
    </source>
</evidence>